<sequence>MSSQHFLETAVIFLLATVIAVPITKRFRLGAVLGYLLAGVVIGPAELHLVAEPSRASDIAEFGVVLMLFVIGLELSPRRLWVMRHAVFGTGLLQVLVCGLAVGSIAYAFGLAPNAAAIVGGSLALSSTAFGLQILAERKEASTAYGRQSFAILLFQDLAAIPLIAAVPLLASTSSHHGVDPMAVARTAAVIVAVVIGGRYLLRPVFRFVARAKSTEVSTATALLVVLGTALLMENLNVSVTLGAFLAGVLLADSEYRHELESNLEPFKGLLLGLFFISVGMSMQINLLLQMPLIVLGLTFGLLLVKGVLLWPLGRVLGGLNRVDALRLAVLLASGGEFAFVVLRQAMERHLIADQQGAVLVLAITLSMGLTPLLVAATAKLIGAKKKQAPQRPFDTITVDHPRVIIAGYGRMGQIVARILRTRKIPFVALDQSVEQLDLANRFGTSGDIFYGDPARPELLRAAQADKAEVFVLATDEAESALRVARVVRRQYPHLKIIARARNRQHVWRLMDLGIEEPVRETFFSSLKMSRKTLEALGLSAEEATEEIERFRRKDAELLKAQYLVYDDEAKLVQTTREALEDLDRLFEADAQTPAPPEKGPDADTPLLAGNEERGTGGA</sequence>
<evidence type="ECO:0000256" key="3">
    <source>
        <dbReference type="ARBA" id="ARBA00022448"/>
    </source>
</evidence>
<dbReference type="NCBIfam" id="TIGR00932">
    <property type="entry name" value="2a37"/>
    <property type="match status" value="1"/>
</dbReference>
<reference evidence="16" key="1">
    <citation type="journal article" date="2019" name="Int. J. Syst. Evol. Microbiol.">
        <title>The Global Catalogue of Microorganisms (GCM) 10K type strain sequencing project: providing services to taxonomists for standard genome sequencing and annotation.</title>
        <authorList>
            <consortium name="The Broad Institute Genomics Platform"/>
            <consortium name="The Broad Institute Genome Sequencing Center for Infectious Disease"/>
            <person name="Wu L."/>
            <person name="Ma J."/>
        </authorList>
    </citation>
    <scope>NUCLEOTIDE SEQUENCE [LARGE SCALE GENOMIC DNA]</scope>
    <source>
        <strain evidence="16">CGMCC 1.15439</strain>
    </source>
</reference>
<dbReference type="PANTHER" id="PTHR46157">
    <property type="entry name" value="K(+) EFFLUX ANTIPORTER 3, CHLOROPLASTIC"/>
    <property type="match status" value="1"/>
</dbReference>
<feature type="transmembrane region" description="Helical" evidence="13">
    <location>
        <begin position="268"/>
        <end position="287"/>
    </location>
</feature>
<keyword evidence="10 13" id="KW-0472">Membrane</keyword>
<dbReference type="Gene3D" id="3.40.50.720">
    <property type="entry name" value="NAD(P)-binding Rossmann-like Domain"/>
    <property type="match status" value="1"/>
</dbReference>
<organism evidence="15 16">
    <name type="scientific">Dyella nitratireducens</name>
    <dbReference type="NCBI Taxonomy" id="1849580"/>
    <lineage>
        <taxon>Bacteria</taxon>
        <taxon>Pseudomonadati</taxon>
        <taxon>Pseudomonadota</taxon>
        <taxon>Gammaproteobacteria</taxon>
        <taxon>Lysobacterales</taxon>
        <taxon>Rhodanobacteraceae</taxon>
        <taxon>Dyella</taxon>
    </lineage>
</organism>
<comment type="similarity">
    <text evidence="2">Belongs to the monovalent cation:proton antiporter 2 (CPA2) transporter (TC 2.A.37) family.</text>
</comment>
<evidence type="ECO:0000313" key="16">
    <source>
        <dbReference type="Proteomes" id="UP000620046"/>
    </source>
</evidence>
<keyword evidence="6 13" id="KW-0812">Transmembrane</keyword>
<keyword evidence="3" id="KW-0813">Transport</keyword>
<feature type="region of interest" description="Disordered" evidence="12">
    <location>
        <begin position="585"/>
        <end position="619"/>
    </location>
</feature>
<keyword evidence="16" id="KW-1185">Reference proteome</keyword>
<evidence type="ECO:0000256" key="9">
    <source>
        <dbReference type="ARBA" id="ARBA00023065"/>
    </source>
</evidence>
<feature type="transmembrane region" description="Helical" evidence="13">
    <location>
        <begin position="183"/>
        <end position="202"/>
    </location>
</feature>
<dbReference type="InterPro" id="IPR003148">
    <property type="entry name" value="RCK_N"/>
</dbReference>
<protein>
    <submittedName>
        <fullName evidence="15">Glutathione-regulated potassium-efflux system protein KefB</fullName>
    </submittedName>
</protein>
<dbReference type="Gene3D" id="1.20.1530.20">
    <property type="match status" value="1"/>
</dbReference>
<proteinExistence type="inferred from homology"/>
<dbReference type="Pfam" id="PF02254">
    <property type="entry name" value="TrkA_N"/>
    <property type="match status" value="1"/>
</dbReference>
<feature type="transmembrane region" description="Helical" evidence="13">
    <location>
        <begin position="6"/>
        <end position="24"/>
    </location>
</feature>
<keyword evidence="9" id="KW-0406">Ion transport</keyword>
<evidence type="ECO:0000256" key="10">
    <source>
        <dbReference type="ARBA" id="ARBA00023136"/>
    </source>
</evidence>
<feature type="transmembrane region" description="Helical" evidence="13">
    <location>
        <begin position="87"/>
        <end position="109"/>
    </location>
</feature>
<feature type="transmembrane region" description="Helical" evidence="13">
    <location>
        <begin position="358"/>
        <end position="382"/>
    </location>
</feature>
<dbReference type="InterPro" id="IPR004771">
    <property type="entry name" value="K/H_exchanger"/>
</dbReference>
<feature type="transmembrane region" description="Helical" evidence="13">
    <location>
        <begin position="148"/>
        <end position="171"/>
    </location>
</feature>
<dbReference type="PANTHER" id="PTHR46157:SF4">
    <property type="entry name" value="K(+) EFFLUX ANTIPORTER 3, CHLOROPLASTIC"/>
    <property type="match status" value="1"/>
</dbReference>
<evidence type="ECO:0000259" key="14">
    <source>
        <dbReference type="PROSITE" id="PS51201"/>
    </source>
</evidence>
<feature type="domain" description="RCK N-terminal" evidence="14">
    <location>
        <begin position="401"/>
        <end position="520"/>
    </location>
</feature>
<feature type="transmembrane region" description="Helical" evidence="13">
    <location>
        <begin position="115"/>
        <end position="136"/>
    </location>
</feature>
<evidence type="ECO:0000256" key="11">
    <source>
        <dbReference type="SAM" id="Coils"/>
    </source>
</evidence>
<dbReference type="InterPro" id="IPR038770">
    <property type="entry name" value="Na+/solute_symporter_sf"/>
</dbReference>
<evidence type="ECO:0000256" key="8">
    <source>
        <dbReference type="ARBA" id="ARBA00022989"/>
    </source>
</evidence>
<evidence type="ECO:0000256" key="7">
    <source>
        <dbReference type="ARBA" id="ARBA00022958"/>
    </source>
</evidence>
<dbReference type="SUPFAM" id="SSF51735">
    <property type="entry name" value="NAD(P)-binding Rossmann-fold domains"/>
    <property type="match status" value="1"/>
</dbReference>
<keyword evidence="8 13" id="KW-1133">Transmembrane helix</keyword>
<gene>
    <name evidence="15" type="primary">kefB</name>
    <name evidence="15" type="ORF">GCM10010981_42620</name>
</gene>
<dbReference type="EMBL" id="BMJA01000005">
    <property type="protein sequence ID" value="GGA48815.1"/>
    <property type="molecule type" value="Genomic_DNA"/>
</dbReference>
<keyword evidence="7" id="KW-0630">Potassium</keyword>
<comment type="subcellular location">
    <subcellularLocation>
        <location evidence="1">Membrane</location>
        <topology evidence="1">Multi-pass membrane protein</topology>
    </subcellularLocation>
</comment>
<feature type="transmembrane region" description="Helical" evidence="13">
    <location>
        <begin position="293"/>
        <end position="313"/>
    </location>
</feature>
<dbReference type="Proteomes" id="UP000620046">
    <property type="component" value="Unassembled WGS sequence"/>
</dbReference>
<feature type="coiled-coil region" evidence="11">
    <location>
        <begin position="534"/>
        <end position="561"/>
    </location>
</feature>
<dbReference type="InterPro" id="IPR006153">
    <property type="entry name" value="Cation/H_exchanger_TM"/>
</dbReference>
<name>A0ABQ1GR58_9GAMM</name>
<dbReference type="InterPro" id="IPR036291">
    <property type="entry name" value="NAD(P)-bd_dom_sf"/>
</dbReference>
<keyword evidence="5" id="KW-0633">Potassium transport</keyword>
<comment type="caution">
    <text evidence="15">The sequence shown here is derived from an EMBL/GenBank/DDBJ whole genome shotgun (WGS) entry which is preliminary data.</text>
</comment>
<dbReference type="PROSITE" id="PS51201">
    <property type="entry name" value="RCK_N"/>
    <property type="match status" value="1"/>
</dbReference>
<feature type="transmembrane region" description="Helical" evidence="13">
    <location>
        <begin position="56"/>
        <end position="75"/>
    </location>
</feature>
<evidence type="ECO:0000256" key="2">
    <source>
        <dbReference type="ARBA" id="ARBA00005551"/>
    </source>
</evidence>
<evidence type="ECO:0000256" key="12">
    <source>
        <dbReference type="SAM" id="MobiDB-lite"/>
    </source>
</evidence>
<feature type="transmembrane region" description="Helical" evidence="13">
    <location>
        <begin position="325"/>
        <end position="346"/>
    </location>
</feature>
<evidence type="ECO:0000256" key="13">
    <source>
        <dbReference type="SAM" id="Phobius"/>
    </source>
</evidence>
<evidence type="ECO:0000256" key="1">
    <source>
        <dbReference type="ARBA" id="ARBA00004141"/>
    </source>
</evidence>
<feature type="transmembrane region" description="Helical" evidence="13">
    <location>
        <begin position="31"/>
        <end position="50"/>
    </location>
</feature>
<evidence type="ECO:0000256" key="4">
    <source>
        <dbReference type="ARBA" id="ARBA00022449"/>
    </source>
</evidence>
<dbReference type="RefSeq" id="WP_188797597.1">
    <property type="nucleotide sequence ID" value="NZ_BMJA01000005.1"/>
</dbReference>
<evidence type="ECO:0000256" key="5">
    <source>
        <dbReference type="ARBA" id="ARBA00022538"/>
    </source>
</evidence>
<keyword evidence="4" id="KW-0050">Antiport</keyword>
<dbReference type="Pfam" id="PF00999">
    <property type="entry name" value="Na_H_Exchanger"/>
    <property type="match status" value="1"/>
</dbReference>
<evidence type="ECO:0000313" key="15">
    <source>
        <dbReference type="EMBL" id="GGA48815.1"/>
    </source>
</evidence>
<evidence type="ECO:0000256" key="6">
    <source>
        <dbReference type="ARBA" id="ARBA00022692"/>
    </source>
</evidence>
<accession>A0ABQ1GR58</accession>
<keyword evidence="11" id="KW-0175">Coiled coil</keyword>